<dbReference type="EMBL" id="PJQY01002555">
    <property type="protein sequence ID" value="PQP92564.1"/>
    <property type="molecule type" value="Genomic_DNA"/>
</dbReference>
<dbReference type="Proteomes" id="UP000250321">
    <property type="component" value="Unassembled WGS sequence"/>
</dbReference>
<evidence type="ECO:0000313" key="1">
    <source>
        <dbReference type="EMBL" id="PQP92564.1"/>
    </source>
</evidence>
<reference evidence="1 2" key="1">
    <citation type="submission" date="2018-02" db="EMBL/GenBank/DDBJ databases">
        <title>Draft genome of wild Prunus yedoensis var. nudiflora.</title>
        <authorList>
            <person name="Baek S."/>
            <person name="Kim J.-H."/>
            <person name="Choi K."/>
            <person name="Kim G.-B."/>
            <person name="Cho A."/>
            <person name="Jang H."/>
            <person name="Shin C.-H."/>
            <person name="Yu H.-J."/>
            <person name="Mun J.-H."/>
        </authorList>
    </citation>
    <scope>NUCLEOTIDE SEQUENCE [LARGE SCALE GENOMIC DNA]</scope>
    <source>
        <strain evidence="2">cv. Jeju island</strain>
        <tissue evidence="1">Leaf</tissue>
    </source>
</reference>
<evidence type="ECO:0000313" key="2">
    <source>
        <dbReference type="Proteomes" id="UP000250321"/>
    </source>
</evidence>
<sequence length="95" mass="10467">MSTTGVQAPLSSKVFCTARSPHGGEAPLAFSLGFQTGARKGKERMDEVLCPMGIPSMYIDFLWSLLWLLVDHLGVLIRVEHDAGFFIKRWVGLCA</sequence>
<proteinExistence type="predicted"/>
<organism evidence="1 2">
    <name type="scientific">Prunus yedoensis var. nudiflora</name>
    <dbReference type="NCBI Taxonomy" id="2094558"/>
    <lineage>
        <taxon>Eukaryota</taxon>
        <taxon>Viridiplantae</taxon>
        <taxon>Streptophyta</taxon>
        <taxon>Embryophyta</taxon>
        <taxon>Tracheophyta</taxon>
        <taxon>Spermatophyta</taxon>
        <taxon>Magnoliopsida</taxon>
        <taxon>eudicotyledons</taxon>
        <taxon>Gunneridae</taxon>
        <taxon>Pentapetalae</taxon>
        <taxon>rosids</taxon>
        <taxon>fabids</taxon>
        <taxon>Rosales</taxon>
        <taxon>Rosaceae</taxon>
        <taxon>Amygdaloideae</taxon>
        <taxon>Amygdaleae</taxon>
        <taxon>Prunus</taxon>
    </lineage>
</organism>
<keyword evidence="2" id="KW-1185">Reference proteome</keyword>
<gene>
    <name evidence="1" type="ORF">Pyn_29342</name>
</gene>
<accession>A0A314XG40</accession>
<name>A0A314XG40_PRUYE</name>
<comment type="caution">
    <text evidence="1">The sequence shown here is derived from an EMBL/GenBank/DDBJ whole genome shotgun (WGS) entry which is preliminary data.</text>
</comment>
<protein>
    <submittedName>
        <fullName evidence="1">Uncharacterized protein</fullName>
    </submittedName>
</protein>
<dbReference type="AlphaFoldDB" id="A0A314XG40"/>